<keyword evidence="5" id="KW-1185">Reference proteome</keyword>
<evidence type="ECO:0000313" key="4">
    <source>
        <dbReference type="EMBL" id="TDG15587.1"/>
    </source>
</evidence>
<evidence type="ECO:0000256" key="2">
    <source>
        <dbReference type="ARBA" id="ARBA00023004"/>
    </source>
</evidence>
<feature type="domain" description="Gamma-butyrobetaine hydroxylase-like N-terminal" evidence="3">
    <location>
        <begin position="10"/>
        <end position="94"/>
    </location>
</feature>
<evidence type="ECO:0000256" key="1">
    <source>
        <dbReference type="ARBA" id="ARBA00022723"/>
    </source>
</evidence>
<proteinExistence type="predicted"/>
<keyword evidence="2" id="KW-0408">Iron</keyword>
<dbReference type="PANTHER" id="PTHR35303:SF5">
    <property type="entry name" value="OS02G0197800 PROTEIN"/>
    <property type="match status" value="1"/>
</dbReference>
<dbReference type="Proteomes" id="UP000295554">
    <property type="component" value="Unassembled WGS sequence"/>
</dbReference>
<dbReference type="EMBL" id="SMSE01000001">
    <property type="protein sequence ID" value="TDG15587.1"/>
    <property type="molecule type" value="Genomic_DNA"/>
</dbReference>
<keyword evidence="1" id="KW-0479">Metal-binding</keyword>
<accession>A0A4R5LW24</accession>
<dbReference type="AlphaFoldDB" id="A0A4R5LW24"/>
<organism evidence="4 5">
    <name type="scientific">Seongchinamella unica</name>
    <dbReference type="NCBI Taxonomy" id="2547392"/>
    <lineage>
        <taxon>Bacteria</taxon>
        <taxon>Pseudomonadati</taxon>
        <taxon>Pseudomonadota</taxon>
        <taxon>Gammaproteobacteria</taxon>
        <taxon>Cellvibrionales</taxon>
        <taxon>Halieaceae</taxon>
        <taxon>Seongchinamella</taxon>
    </lineage>
</organism>
<evidence type="ECO:0000259" key="3">
    <source>
        <dbReference type="Pfam" id="PF06155"/>
    </source>
</evidence>
<protein>
    <submittedName>
        <fullName evidence="4">DUF971 domain-containing protein</fullName>
    </submittedName>
</protein>
<evidence type="ECO:0000313" key="5">
    <source>
        <dbReference type="Proteomes" id="UP000295554"/>
    </source>
</evidence>
<sequence length="130" mass="14658">MSTGPIPTDIQLHTRSRELELTYPEGEHYHLSCEYLRVYSPSAEVKGHGPGQEVLQTGKLKVAIKAIRPVGNYALQLVFDDGHDTGLYSWDYLYQLCTEQEANWQDYLNRMAAAGEARDPDVQVVKLGHP</sequence>
<dbReference type="Gene3D" id="3.30.2020.30">
    <property type="match status" value="1"/>
</dbReference>
<dbReference type="RefSeq" id="WP_133210191.1">
    <property type="nucleotide sequence ID" value="NZ_SMSE01000001.1"/>
</dbReference>
<dbReference type="OrthoDB" id="9794178at2"/>
<dbReference type="InterPro" id="IPR010376">
    <property type="entry name" value="GBBH-like_N"/>
</dbReference>
<gene>
    <name evidence="4" type="ORF">E2F43_04990</name>
</gene>
<dbReference type="Pfam" id="PF06155">
    <property type="entry name" value="GBBH-like_N"/>
    <property type="match status" value="1"/>
</dbReference>
<reference evidence="4 5" key="1">
    <citation type="submission" date="2019-03" db="EMBL/GenBank/DDBJ databases">
        <title>Seongchinamella monodicae gen. nov., sp. nov., a novel member of the Gammaproteobacteria isolated from a tidal mudflat of beach.</title>
        <authorList>
            <person name="Yang H.G."/>
            <person name="Kang J.W."/>
            <person name="Lee S.D."/>
        </authorList>
    </citation>
    <scope>NUCLEOTIDE SEQUENCE [LARGE SCALE GENOMIC DNA]</scope>
    <source>
        <strain evidence="4 5">GH4-78</strain>
    </source>
</reference>
<name>A0A4R5LW24_9GAMM</name>
<dbReference type="GO" id="GO:0046872">
    <property type="term" value="F:metal ion binding"/>
    <property type="evidence" value="ECO:0007669"/>
    <property type="project" value="UniProtKB-KW"/>
</dbReference>
<comment type="caution">
    <text evidence="4">The sequence shown here is derived from an EMBL/GenBank/DDBJ whole genome shotgun (WGS) entry which is preliminary data.</text>
</comment>
<dbReference type="PANTHER" id="PTHR35303">
    <property type="entry name" value="OS02G0197800 PROTEIN"/>
    <property type="match status" value="1"/>
</dbReference>
<dbReference type="InterPro" id="IPR038492">
    <property type="entry name" value="GBBH-like_N_sf"/>
</dbReference>